<dbReference type="KEGG" id="vcw:GJQ55_03040"/>
<keyword evidence="9 19" id="KW-0808">Transferase</keyword>
<evidence type="ECO:0000256" key="1">
    <source>
        <dbReference type="ARBA" id="ARBA00001946"/>
    </source>
</evidence>
<evidence type="ECO:0000313" key="20">
    <source>
        <dbReference type="EMBL" id="QQD23521.1"/>
    </source>
</evidence>
<evidence type="ECO:0000256" key="19">
    <source>
        <dbReference type="HAMAP-Rule" id="MF_00719"/>
    </source>
</evidence>
<feature type="transmembrane region" description="Helical" evidence="19">
    <location>
        <begin position="153"/>
        <end position="178"/>
    </location>
</feature>
<organism evidence="20 21">
    <name type="scientific">Venatoribacter cucullus</name>
    <dbReference type="NCBI Taxonomy" id="2661630"/>
    <lineage>
        <taxon>Bacteria</taxon>
        <taxon>Pseudomonadati</taxon>
        <taxon>Pseudomonadota</taxon>
        <taxon>Gammaproteobacteria</taxon>
        <taxon>Oceanospirillales</taxon>
        <taxon>Oceanospirillaceae</taxon>
        <taxon>Venatoribacter</taxon>
    </lineage>
</organism>
<dbReference type="GO" id="GO:0051073">
    <property type="term" value="F:adenosylcobinamide-GDP ribazoletransferase activity"/>
    <property type="evidence" value="ECO:0007669"/>
    <property type="project" value="UniProtKB-UniRule"/>
</dbReference>
<dbReference type="GO" id="GO:0009236">
    <property type="term" value="P:cobalamin biosynthetic process"/>
    <property type="evidence" value="ECO:0007669"/>
    <property type="project" value="UniProtKB-UniRule"/>
</dbReference>
<evidence type="ECO:0000256" key="15">
    <source>
        <dbReference type="ARBA" id="ARBA00032605"/>
    </source>
</evidence>
<gene>
    <name evidence="19" type="primary">cobS</name>
    <name evidence="20" type="ORF">GJQ55_03040</name>
</gene>
<evidence type="ECO:0000256" key="18">
    <source>
        <dbReference type="ARBA" id="ARBA00049504"/>
    </source>
</evidence>
<evidence type="ECO:0000256" key="11">
    <source>
        <dbReference type="ARBA" id="ARBA00022842"/>
    </source>
</evidence>
<dbReference type="AlphaFoldDB" id="A0A9X7YNC5"/>
<feature type="transmembrane region" description="Helical" evidence="19">
    <location>
        <begin position="39"/>
        <end position="62"/>
    </location>
</feature>
<keyword evidence="12 19" id="KW-1133">Transmembrane helix</keyword>
<comment type="cofactor">
    <cofactor evidence="1 19">
        <name>Mg(2+)</name>
        <dbReference type="ChEBI" id="CHEBI:18420"/>
    </cofactor>
</comment>
<comment type="catalytic activity">
    <reaction evidence="18 19">
        <text>alpha-ribazole 5'-phosphate + adenosylcob(III)inamide-GDP = adenosylcob(III)alamin 5'-phosphate + GMP + H(+)</text>
        <dbReference type="Rhea" id="RHEA:23560"/>
        <dbReference type="ChEBI" id="CHEBI:15378"/>
        <dbReference type="ChEBI" id="CHEBI:57918"/>
        <dbReference type="ChEBI" id="CHEBI:58115"/>
        <dbReference type="ChEBI" id="CHEBI:60487"/>
        <dbReference type="ChEBI" id="CHEBI:60493"/>
        <dbReference type="EC" id="2.7.8.26"/>
    </reaction>
</comment>
<evidence type="ECO:0000313" key="21">
    <source>
        <dbReference type="Proteomes" id="UP000596074"/>
    </source>
</evidence>
<evidence type="ECO:0000256" key="6">
    <source>
        <dbReference type="ARBA" id="ARBA00015850"/>
    </source>
</evidence>
<evidence type="ECO:0000256" key="7">
    <source>
        <dbReference type="ARBA" id="ARBA00022475"/>
    </source>
</evidence>
<evidence type="ECO:0000256" key="3">
    <source>
        <dbReference type="ARBA" id="ARBA00004663"/>
    </source>
</evidence>
<feature type="transmembrane region" description="Helical" evidence="19">
    <location>
        <begin position="198"/>
        <end position="231"/>
    </location>
</feature>
<feature type="transmembrane region" description="Helical" evidence="19">
    <location>
        <begin position="7"/>
        <end position="27"/>
    </location>
</feature>
<dbReference type="Proteomes" id="UP000596074">
    <property type="component" value="Chromosome"/>
</dbReference>
<comment type="subcellular location">
    <subcellularLocation>
        <location evidence="2 19">Cell membrane</location>
        <topology evidence="2 19">Multi-pass membrane protein</topology>
    </subcellularLocation>
</comment>
<protein>
    <recommendedName>
        <fullName evidence="6 19">Adenosylcobinamide-GDP ribazoletransferase</fullName>
        <ecNumber evidence="5 19">2.7.8.26</ecNumber>
    </recommendedName>
    <alternativeName>
        <fullName evidence="16 19">Cobalamin synthase</fullName>
    </alternativeName>
    <alternativeName>
        <fullName evidence="15 19">Cobalamin-5'-phosphate synthase</fullName>
    </alternativeName>
</protein>
<comment type="function">
    <text evidence="14 19">Joins adenosylcobinamide-GDP and alpha-ribazole to generate adenosylcobalamin (Ado-cobalamin). Also synthesizes adenosylcobalamin 5'-phosphate from adenosylcobinamide-GDP and alpha-ribazole 5'-phosphate.</text>
</comment>
<dbReference type="Pfam" id="PF02654">
    <property type="entry name" value="CobS"/>
    <property type="match status" value="1"/>
</dbReference>
<evidence type="ECO:0000256" key="10">
    <source>
        <dbReference type="ARBA" id="ARBA00022692"/>
    </source>
</evidence>
<sequence>MKQHFSTHVWAFWYALALLSRVPVPYLQRTDRDVAATSLLYYPVVGALLGLLLLGFTLLCGWWNPQLSLLLLAALLLLLWTGFTGALHLDGLADSADAWVGGLGDRERTLAIMKDPQSGPMGVTAVVLALLLKLAAIFALLEQTRSDSGWNITLLAAGLLLVPMLARASVLGLLATTPYVRSGGMASDLVAGATPLRLVLWGLALAALALLLVPAQGLFLLALWLTLVLLVRQQLLKRLGGCTGDTLGAGIELQEALLLAALAL</sequence>
<keyword evidence="10 19" id="KW-0812">Transmembrane</keyword>
<evidence type="ECO:0000256" key="5">
    <source>
        <dbReference type="ARBA" id="ARBA00013200"/>
    </source>
</evidence>
<evidence type="ECO:0000256" key="2">
    <source>
        <dbReference type="ARBA" id="ARBA00004651"/>
    </source>
</evidence>
<accession>A0A9X7YNC5</accession>
<evidence type="ECO:0000256" key="12">
    <source>
        <dbReference type="ARBA" id="ARBA00022989"/>
    </source>
</evidence>
<name>A0A9X7YNC5_9GAMM</name>
<comment type="similarity">
    <text evidence="4 19">Belongs to the CobS family.</text>
</comment>
<dbReference type="GO" id="GO:0005886">
    <property type="term" value="C:plasma membrane"/>
    <property type="evidence" value="ECO:0007669"/>
    <property type="project" value="UniProtKB-SubCell"/>
</dbReference>
<keyword evidence="7 19" id="KW-1003">Cell membrane</keyword>
<dbReference type="PANTHER" id="PTHR34148:SF1">
    <property type="entry name" value="ADENOSYLCOBINAMIDE-GDP RIBAZOLETRANSFERASE"/>
    <property type="match status" value="1"/>
</dbReference>
<keyword evidence="8 19" id="KW-0169">Cobalamin biosynthesis</keyword>
<keyword evidence="13 19" id="KW-0472">Membrane</keyword>
<proteinExistence type="inferred from homology"/>
<dbReference type="EMBL" id="CP046056">
    <property type="protein sequence ID" value="QQD23521.1"/>
    <property type="molecule type" value="Genomic_DNA"/>
</dbReference>
<evidence type="ECO:0000256" key="17">
    <source>
        <dbReference type="ARBA" id="ARBA00048623"/>
    </source>
</evidence>
<keyword evidence="21" id="KW-1185">Reference proteome</keyword>
<comment type="catalytic activity">
    <reaction evidence="17 19">
        <text>alpha-ribazole + adenosylcob(III)inamide-GDP = adenosylcob(III)alamin + GMP + H(+)</text>
        <dbReference type="Rhea" id="RHEA:16049"/>
        <dbReference type="ChEBI" id="CHEBI:10329"/>
        <dbReference type="ChEBI" id="CHEBI:15378"/>
        <dbReference type="ChEBI" id="CHEBI:18408"/>
        <dbReference type="ChEBI" id="CHEBI:58115"/>
        <dbReference type="ChEBI" id="CHEBI:60487"/>
        <dbReference type="EC" id="2.7.8.26"/>
    </reaction>
</comment>
<dbReference type="EC" id="2.7.8.26" evidence="5 19"/>
<evidence type="ECO:0000256" key="4">
    <source>
        <dbReference type="ARBA" id="ARBA00010561"/>
    </source>
</evidence>
<dbReference type="GO" id="GO:0008818">
    <property type="term" value="F:cobalamin 5'-phosphate synthase activity"/>
    <property type="evidence" value="ECO:0007669"/>
    <property type="project" value="UniProtKB-UniRule"/>
</dbReference>
<evidence type="ECO:0000256" key="14">
    <source>
        <dbReference type="ARBA" id="ARBA00025228"/>
    </source>
</evidence>
<dbReference type="PANTHER" id="PTHR34148">
    <property type="entry name" value="ADENOSYLCOBINAMIDE-GDP RIBAZOLETRANSFERASE"/>
    <property type="match status" value="1"/>
</dbReference>
<feature type="transmembrane region" description="Helical" evidence="19">
    <location>
        <begin position="121"/>
        <end position="141"/>
    </location>
</feature>
<evidence type="ECO:0000256" key="9">
    <source>
        <dbReference type="ARBA" id="ARBA00022679"/>
    </source>
</evidence>
<dbReference type="InterPro" id="IPR003805">
    <property type="entry name" value="CobS"/>
</dbReference>
<dbReference type="RefSeq" id="WP_228346048.1">
    <property type="nucleotide sequence ID" value="NZ_CP046056.1"/>
</dbReference>
<keyword evidence="11 19" id="KW-0460">Magnesium</keyword>
<evidence type="ECO:0000256" key="13">
    <source>
        <dbReference type="ARBA" id="ARBA00023136"/>
    </source>
</evidence>
<evidence type="ECO:0000256" key="16">
    <source>
        <dbReference type="ARBA" id="ARBA00032853"/>
    </source>
</evidence>
<reference evidence="20 21" key="1">
    <citation type="submission" date="2019-11" db="EMBL/GenBank/DDBJ databases">
        <title>Venatorbacter sp. nov. a predator of Campylobacter and other Gram-negative bacteria.</title>
        <authorList>
            <person name="Saeedi A."/>
            <person name="Cummings N.J."/>
            <person name="Connerton I.F."/>
            <person name="Connerton P.L."/>
        </authorList>
    </citation>
    <scope>NUCLEOTIDE SEQUENCE [LARGE SCALE GENOMIC DNA]</scope>
    <source>
        <strain evidence="20">XL5</strain>
    </source>
</reference>
<evidence type="ECO:0000256" key="8">
    <source>
        <dbReference type="ARBA" id="ARBA00022573"/>
    </source>
</evidence>
<comment type="pathway">
    <text evidence="3 19">Cofactor biosynthesis; adenosylcobalamin biosynthesis; adenosylcobalamin from cob(II)yrinate a,c-diamide: step 7/7.</text>
</comment>
<feature type="transmembrane region" description="Helical" evidence="19">
    <location>
        <begin position="69"/>
        <end position="89"/>
    </location>
</feature>
<dbReference type="HAMAP" id="MF_00719">
    <property type="entry name" value="CobS"/>
    <property type="match status" value="1"/>
</dbReference>